<dbReference type="AlphaFoldDB" id="A0A6L4X040"/>
<evidence type="ECO:0000259" key="1">
    <source>
        <dbReference type="PROSITE" id="PS51186"/>
    </source>
</evidence>
<dbReference type="RefSeq" id="WP_152358579.1">
    <property type="nucleotide sequence ID" value="NZ_WBSM01000008.1"/>
</dbReference>
<evidence type="ECO:0000313" key="5">
    <source>
        <dbReference type="Proteomes" id="UP000482084"/>
    </source>
</evidence>
<name>A0A6L4X040_9BIFI</name>
<protein>
    <submittedName>
        <fullName evidence="2">GCN5-related N-acetyltransferase</fullName>
    </submittedName>
    <submittedName>
        <fullName evidence="3">GNAT family N-acetyltransferase</fullName>
    </submittedName>
</protein>
<dbReference type="InterPro" id="IPR000182">
    <property type="entry name" value="GNAT_dom"/>
</dbReference>
<evidence type="ECO:0000313" key="4">
    <source>
        <dbReference type="Proteomes" id="UP000469943"/>
    </source>
</evidence>
<keyword evidence="2" id="KW-0808">Transferase</keyword>
<accession>A0A6L4X040</accession>
<dbReference type="OrthoDB" id="9812192at2"/>
<reference evidence="2 5" key="2">
    <citation type="submission" date="2019-10" db="EMBL/GenBank/DDBJ databases">
        <title>Characterization of the phylogenetic diversity of two novel species belonging to the genus Bifidobacterium: Bifidobacterium cebidarum sp. nov. and Bifidobacterium leontopitheci sp. nov.</title>
        <authorList>
            <person name="Lugli G.A."/>
            <person name="Duranti S."/>
            <person name="Milani C."/>
            <person name="Turroni F."/>
            <person name="Ventura M."/>
        </authorList>
    </citation>
    <scope>NUCLEOTIDE SEQUENCE [LARGE SCALE GENOMIC DNA]</scope>
    <source>
        <strain evidence="2 5">DSM 100688</strain>
    </source>
</reference>
<gene>
    <name evidence="2" type="ORF">DSM100688_1552</name>
    <name evidence="3" type="ORF">GFD24_08225</name>
</gene>
<reference evidence="3 4" key="1">
    <citation type="submission" date="2019-10" db="EMBL/GenBank/DDBJ databases">
        <title>Bifidobacterium from non-human primates.</title>
        <authorList>
            <person name="Modesto M."/>
        </authorList>
    </citation>
    <scope>NUCLEOTIDE SEQUENCE [LARGE SCALE GENOMIC DNA]</scope>
    <source>
        <strain evidence="3 4">TREM</strain>
    </source>
</reference>
<keyword evidence="5" id="KW-1185">Reference proteome</keyword>
<evidence type="ECO:0000313" key="2">
    <source>
        <dbReference type="EMBL" id="KAB8287465.1"/>
    </source>
</evidence>
<dbReference type="Proteomes" id="UP000482084">
    <property type="component" value="Unassembled WGS sequence"/>
</dbReference>
<dbReference type="SUPFAM" id="SSF55729">
    <property type="entry name" value="Acyl-CoA N-acyltransferases (Nat)"/>
    <property type="match status" value="1"/>
</dbReference>
<dbReference type="Gene3D" id="3.40.630.30">
    <property type="match status" value="1"/>
</dbReference>
<comment type="caution">
    <text evidence="2">The sequence shown here is derived from an EMBL/GenBank/DDBJ whole genome shotgun (WGS) entry which is preliminary data.</text>
</comment>
<dbReference type="EMBL" id="WBSM01000008">
    <property type="protein sequence ID" value="KAB8287465.1"/>
    <property type="molecule type" value="Genomic_DNA"/>
</dbReference>
<dbReference type="CDD" id="cd04301">
    <property type="entry name" value="NAT_SF"/>
    <property type="match status" value="1"/>
</dbReference>
<dbReference type="PANTHER" id="PTHR43451">
    <property type="entry name" value="ACETYLTRANSFERASE (GNAT) FAMILY PROTEIN"/>
    <property type="match status" value="1"/>
</dbReference>
<dbReference type="Pfam" id="PF13673">
    <property type="entry name" value="Acetyltransf_10"/>
    <property type="match status" value="1"/>
</dbReference>
<dbReference type="EMBL" id="WHZX01000006">
    <property type="protein sequence ID" value="NEG72185.1"/>
    <property type="molecule type" value="Genomic_DNA"/>
</dbReference>
<dbReference type="PANTHER" id="PTHR43451:SF1">
    <property type="entry name" value="ACETYLTRANSFERASE"/>
    <property type="match status" value="1"/>
</dbReference>
<dbReference type="InterPro" id="IPR016181">
    <property type="entry name" value="Acyl_CoA_acyltransferase"/>
</dbReference>
<dbReference type="InterPro" id="IPR052564">
    <property type="entry name" value="N-acetyltrans/Recomb-assoc"/>
</dbReference>
<proteinExistence type="predicted"/>
<sequence>MKHPISLHIRAYRSDDAAATMDVFRRAVTETSSCDYDDEQVRTWAGNTGTPTQWNTRRSAARTWVAETADHRPSIVGFIDIDDTGYIDMLFVDPSIARRGVASQLLDQVERYAAANDIARLSVHASITAQPFFHRHGFRAVETRHPQIGDVTFVNYLMIKPMPV</sequence>
<dbReference type="PROSITE" id="PS51186">
    <property type="entry name" value="GNAT"/>
    <property type="match status" value="1"/>
</dbReference>
<evidence type="ECO:0000313" key="3">
    <source>
        <dbReference type="EMBL" id="NEG72185.1"/>
    </source>
</evidence>
<dbReference type="GO" id="GO:0016747">
    <property type="term" value="F:acyltransferase activity, transferring groups other than amino-acyl groups"/>
    <property type="evidence" value="ECO:0007669"/>
    <property type="project" value="InterPro"/>
</dbReference>
<dbReference type="Proteomes" id="UP000469943">
    <property type="component" value="Unassembled WGS sequence"/>
</dbReference>
<organism evidence="2 5">
    <name type="scientific">Bifidobacterium ramosum</name>
    <dbReference type="NCBI Taxonomy" id="1798158"/>
    <lineage>
        <taxon>Bacteria</taxon>
        <taxon>Bacillati</taxon>
        <taxon>Actinomycetota</taxon>
        <taxon>Actinomycetes</taxon>
        <taxon>Bifidobacteriales</taxon>
        <taxon>Bifidobacteriaceae</taxon>
        <taxon>Bifidobacterium</taxon>
    </lineage>
</organism>
<feature type="domain" description="N-acetyltransferase" evidence="1">
    <location>
        <begin position="7"/>
        <end position="163"/>
    </location>
</feature>